<protein>
    <submittedName>
        <fullName evidence="2">Acyl-CoA synthetase</fullName>
    </submittedName>
</protein>
<proteinExistence type="predicted"/>
<evidence type="ECO:0000313" key="2">
    <source>
        <dbReference type="EMBL" id="OIQ73902.1"/>
    </source>
</evidence>
<dbReference type="PANTHER" id="PTHR36837:SF2">
    <property type="entry name" value="POLY(3-HYDROXYALKANOATE) POLYMERASE SUBUNIT PHAC"/>
    <property type="match status" value="1"/>
</dbReference>
<dbReference type="SUPFAM" id="SSF53474">
    <property type="entry name" value="alpha/beta-Hydrolases"/>
    <property type="match status" value="1"/>
</dbReference>
<dbReference type="EMBL" id="MLJW01002697">
    <property type="protein sequence ID" value="OIQ73902.1"/>
    <property type="molecule type" value="Genomic_DNA"/>
</dbReference>
<evidence type="ECO:0000259" key="1">
    <source>
        <dbReference type="Pfam" id="PF00561"/>
    </source>
</evidence>
<reference evidence="2" key="1">
    <citation type="submission" date="2016-10" db="EMBL/GenBank/DDBJ databases">
        <title>Sequence of Gallionella enrichment culture.</title>
        <authorList>
            <person name="Poehlein A."/>
            <person name="Muehling M."/>
            <person name="Daniel R."/>
        </authorList>
    </citation>
    <scope>NUCLEOTIDE SEQUENCE</scope>
</reference>
<sequence>MREPTKSGPSERPASGLEDFLAWPLAAVTQIAQANLRLLESLMPPARQSASPDSSFPWTSANTIALELATMRLRDFSIGADGPATLICAPYALHGATIADFAPGHSVVETLCQSGLSRVFVTDWRPATPETRYLTIDSYLADLNVAVDELGPPVDLVGLCQGGWLALVYAARFPKKVRRLVLVGAPVDIAAAESQLSRFVAGTPSSMFEEFVRSGEGIVHGGRMLEMWGIAHGPGEAEATLQTPDDIDSARRRELSERFRRWYVETVELPGSFYLQVVQWIFRENRIAEGRFVALGQRIDLAKLEIPMFLLAASHDEVVSVDQLFAVARLVGTPAGHLVKMIEPCVHLGLFLGAKVLDGPWRIIARWLVRDLSEPQTSL</sequence>
<dbReference type="InterPro" id="IPR029058">
    <property type="entry name" value="AB_hydrolase_fold"/>
</dbReference>
<comment type="caution">
    <text evidence="2">The sequence shown here is derived from an EMBL/GenBank/DDBJ whole genome shotgun (WGS) entry which is preliminary data.</text>
</comment>
<dbReference type="Gene3D" id="3.40.50.1820">
    <property type="entry name" value="alpha/beta hydrolase"/>
    <property type="match status" value="1"/>
</dbReference>
<accession>A0A1J5PQN2</accession>
<dbReference type="InterPro" id="IPR051321">
    <property type="entry name" value="PHA/PHB_synthase"/>
</dbReference>
<dbReference type="AlphaFoldDB" id="A0A1J5PQN2"/>
<gene>
    <name evidence="2" type="ORF">GALL_444550</name>
</gene>
<name>A0A1J5PQN2_9ZZZZ</name>
<organism evidence="2">
    <name type="scientific">mine drainage metagenome</name>
    <dbReference type="NCBI Taxonomy" id="410659"/>
    <lineage>
        <taxon>unclassified sequences</taxon>
        <taxon>metagenomes</taxon>
        <taxon>ecological metagenomes</taxon>
    </lineage>
</organism>
<dbReference type="PANTHER" id="PTHR36837">
    <property type="entry name" value="POLY(3-HYDROXYALKANOATE) POLYMERASE SUBUNIT PHAC"/>
    <property type="match status" value="1"/>
</dbReference>
<dbReference type="InterPro" id="IPR000073">
    <property type="entry name" value="AB_hydrolase_1"/>
</dbReference>
<feature type="domain" description="AB hydrolase-1" evidence="1">
    <location>
        <begin position="118"/>
        <end position="353"/>
    </location>
</feature>
<dbReference type="Pfam" id="PF00561">
    <property type="entry name" value="Abhydrolase_1"/>
    <property type="match status" value="1"/>
</dbReference>